<gene>
    <name evidence="10" type="ORF">AMAG_10506</name>
</gene>
<evidence type="ECO:0000313" key="10">
    <source>
        <dbReference type="EMBL" id="KNE66273.1"/>
    </source>
</evidence>
<dbReference type="Proteomes" id="UP000054350">
    <property type="component" value="Unassembled WGS sequence"/>
</dbReference>
<keyword evidence="11" id="KW-1185">Reference proteome</keyword>
<dbReference type="eggNOG" id="KOG1625">
    <property type="taxonomic scope" value="Eukaryota"/>
</dbReference>
<dbReference type="Pfam" id="PF04042">
    <property type="entry name" value="DNA_pol_E_B"/>
    <property type="match status" value="1"/>
</dbReference>
<sequence>MSASITEHDVRTVFGDELAEDVVAECVHIGSMYHVSAEDLFTKWEVYAVNRNLSSDDVMTHDHLEDLRRSIQAEFTKKTIAARNDQHRVPEPSDVGALRPLRATPASATMPTPTARNVYDKDSLMKLSTQMSQSMASQAAPSQVSRPASATPSQGAKYADRPNRGKVEVSFNTHLPSCLTAPPPESLDLDGSSSALALIPNQNVEPFKYMYDKILELGEQMDDYLDVFEELFRTAYPEIDELSNPSYPSQSHVYVVGRIVVAEEGRKLTPNALVIECSRKFNGVRTPLFLDSALPSDSLFPGQVVALHGTNPAGMAFHVHRILHLPLLDPPTTRARDLLQLAPVRSNTPQSMLVAAGPYTTTDNLLYEPIADLAALIRTHRPHVVLLLGPFVDDRHPLLARGDIDVFPDDLFHDRVLDPLVVAAEGISKLVMVPSVHDLHHEYVTFPQPPLPAPNGVSVRMLPNPGSSRGTSWSSRSGRATRCFDGARRGNWPRRPPGEGETMNRVARAARNVLEQRSFYPLNPPPENTAPVDLARAAQLELQVTPDLLILPSLLRHCVKALPTTDSTATADTDAATLLVNPGQVARGASGGTVAWITVHPYASAFLRELVAQAETDGDEAAEYTYHGVHRRARVEIVRI</sequence>
<evidence type="ECO:0000256" key="1">
    <source>
        <dbReference type="ARBA" id="ARBA00004123"/>
    </source>
</evidence>
<proteinExistence type="inferred from homology"/>
<dbReference type="STRING" id="578462.A0A0L0SUK4"/>
<dbReference type="Pfam" id="PF22062">
    <property type="entry name" value="OB_DPOA2"/>
    <property type="match status" value="1"/>
</dbReference>
<dbReference type="InterPro" id="IPR016722">
    <property type="entry name" value="DNA_pol_alpha_bsu"/>
</dbReference>
<reference evidence="10 11" key="1">
    <citation type="submission" date="2009-11" db="EMBL/GenBank/DDBJ databases">
        <title>Annotation of Allomyces macrogynus ATCC 38327.</title>
        <authorList>
            <consortium name="The Broad Institute Genome Sequencing Platform"/>
            <person name="Russ C."/>
            <person name="Cuomo C."/>
            <person name="Burger G."/>
            <person name="Gray M.W."/>
            <person name="Holland P.W.H."/>
            <person name="King N."/>
            <person name="Lang F.B.F."/>
            <person name="Roger A.J."/>
            <person name="Ruiz-Trillo I."/>
            <person name="Young S.K."/>
            <person name="Zeng Q."/>
            <person name="Gargeya S."/>
            <person name="Fitzgerald M."/>
            <person name="Haas B."/>
            <person name="Abouelleil A."/>
            <person name="Alvarado L."/>
            <person name="Arachchi H.M."/>
            <person name="Berlin A."/>
            <person name="Chapman S.B."/>
            <person name="Gearin G."/>
            <person name="Goldberg J."/>
            <person name="Griggs A."/>
            <person name="Gujja S."/>
            <person name="Hansen M."/>
            <person name="Heiman D."/>
            <person name="Howarth C."/>
            <person name="Larimer J."/>
            <person name="Lui A."/>
            <person name="MacDonald P.J.P."/>
            <person name="McCowen C."/>
            <person name="Montmayeur A."/>
            <person name="Murphy C."/>
            <person name="Neiman D."/>
            <person name="Pearson M."/>
            <person name="Priest M."/>
            <person name="Roberts A."/>
            <person name="Saif S."/>
            <person name="Shea T."/>
            <person name="Sisk P."/>
            <person name="Stolte C."/>
            <person name="Sykes S."/>
            <person name="Wortman J."/>
            <person name="Nusbaum C."/>
            <person name="Birren B."/>
        </authorList>
    </citation>
    <scope>NUCLEOTIDE SEQUENCE [LARGE SCALE GENOMIC DNA]</scope>
    <source>
        <strain evidence="10 11">ATCC 38327</strain>
    </source>
</reference>
<evidence type="ECO:0000256" key="2">
    <source>
        <dbReference type="ARBA" id="ARBA00007299"/>
    </source>
</evidence>
<dbReference type="VEuPathDB" id="FungiDB:AMAG_10506"/>
<dbReference type="GO" id="GO:0005658">
    <property type="term" value="C:alpha DNA polymerase:primase complex"/>
    <property type="evidence" value="ECO:0007669"/>
    <property type="project" value="TreeGrafter"/>
</dbReference>
<evidence type="ECO:0000313" key="11">
    <source>
        <dbReference type="Proteomes" id="UP000054350"/>
    </source>
</evidence>
<dbReference type="PANTHER" id="PTHR23061">
    <property type="entry name" value="DNA POLYMERASE 2 ALPHA 70 KDA SUBUNIT"/>
    <property type="match status" value="1"/>
</dbReference>
<keyword evidence="4 6" id="KW-0235">DNA replication</keyword>
<feature type="compositionally biased region" description="Polar residues" evidence="7">
    <location>
        <begin position="144"/>
        <end position="154"/>
    </location>
</feature>
<reference evidence="11" key="2">
    <citation type="submission" date="2009-11" db="EMBL/GenBank/DDBJ databases">
        <title>The Genome Sequence of Allomyces macrogynus strain ATCC 38327.</title>
        <authorList>
            <consortium name="The Broad Institute Genome Sequencing Platform"/>
            <person name="Russ C."/>
            <person name="Cuomo C."/>
            <person name="Shea T."/>
            <person name="Young S.K."/>
            <person name="Zeng Q."/>
            <person name="Koehrsen M."/>
            <person name="Haas B."/>
            <person name="Borodovsky M."/>
            <person name="Guigo R."/>
            <person name="Alvarado L."/>
            <person name="Berlin A."/>
            <person name="Borenstein D."/>
            <person name="Chen Z."/>
            <person name="Engels R."/>
            <person name="Freedman E."/>
            <person name="Gellesch M."/>
            <person name="Goldberg J."/>
            <person name="Griggs A."/>
            <person name="Gujja S."/>
            <person name="Heiman D."/>
            <person name="Hepburn T."/>
            <person name="Howarth C."/>
            <person name="Jen D."/>
            <person name="Larson L."/>
            <person name="Lewis B."/>
            <person name="Mehta T."/>
            <person name="Park D."/>
            <person name="Pearson M."/>
            <person name="Roberts A."/>
            <person name="Saif S."/>
            <person name="Shenoy N."/>
            <person name="Sisk P."/>
            <person name="Stolte C."/>
            <person name="Sykes S."/>
            <person name="Walk T."/>
            <person name="White J."/>
            <person name="Yandava C."/>
            <person name="Burger G."/>
            <person name="Gray M.W."/>
            <person name="Holland P.W.H."/>
            <person name="King N."/>
            <person name="Lang F.B.F."/>
            <person name="Roger A.J."/>
            <person name="Ruiz-Trillo I."/>
            <person name="Lander E."/>
            <person name="Nusbaum C."/>
        </authorList>
    </citation>
    <scope>NUCLEOTIDE SEQUENCE [LARGE SCALE GENOMIC DNA]</scope>
    <source>
        <strain evidence="11">ATCC 38327</strain>
    </source>
</reference>
<comment type="similarity">
    <text evidence="2 6">Belongs to the DNA polymerase alpha subunit B family.</text>
</comment>
<comment type="function">
    <text evidence="6">Accessory subunit of the DNA polymerase alpha complex (also known as the alpha DNA polymerase-primase complex) which plays an essential role in the initiation of DNA synthesis.</text>
</comment>
<evidence type="ECO:0000256" key="6">
    <source>
        <dbReference type="PIRNR" id="PIRNR018300"/>
    </source>
</evidence>
<comment type="subcellular location">
    <subcellularLocation>
        <location evidence="1 6">Nucleus</location>
    </subcellularLocation>
</comment>
<name>A0A0L0SUK4_ALLM3</name>
<feature type="compositionally biased region" description="Low complexity" evidence="7">
    <location>
        <begin position="130"/>
        <end position="143"/>
    </location>
</feature>
<dbReference type="GO" id="GO:0006270">
    <property type="term" value="P:DNA replication initiation"/>
    <property type="evidence" value="ECO:0007669"/>
    <property type="project" value="TreeGrafter"/>
</dbReference>
<dbReference type="InterPro" id="IPR054300">
    <property type="entry name" value="OB_DPOA2"/>
</dbReference>
<evidence type="ECO:0000256" key="4">
    <source>
        <dbReference type="ARBA" id="ARBA00022705"/>
    </source>
</evidence>
<dbReference type="Gene3D" id="3.60.21.60">
    <property type="match status" value="1"/>
</dbReference>
<feature type="domain" description="DNA polymerase alpha subunit B OB" evidence="9">
    <location>
        <begin position="220"/>
        <end position="324"/>
    </location>
</feature>
<dbReference type="EMBL" id="GG745349">
    <property type="protein sequence ID" value="KNE66273.1"/>
    <property type="molecule type" value="Genomic_DNA"/>
</dbReference>
<dbReference type="OrthoDB" id="336885at2759"/>
<dbReference type="AlphaFoldDB" id="A0A0L0SUK4"/>
<organism evidence="10 11">
    <name type="scientific">Allomyces macrogynus (strain ATCC 38327)</name>
    <name type="common">Allomyces javanicus var. macrogynus</name>
    <dbReference type="NCBI Taxonomy" id="578462"/>
    <lineage>
        <taxon>Eukaryota</taxon>
        <taxon>Fungi</taxon>
        <taxon>Fungi incertae sedis</taxon>
        <taxon>Blastocladiomycota</taxon>
        <taxon>Blastocladiomycetes</taxon>
        <taxon>Blastocladiales</taxon>
        <taxon>Blastocladiaceae</taxon>
        <taxon>Allomyces</taxon>
    </lineage>
</organism>
<evidence type="ECO:0000259" key="9">
    <source>
        <dbReference type="Pfam" id="PF22062"/>
    </source>
</evidence>
<evidence type="ECO:0000256" key="5">
    <source>
        <dbReference type="ARBA" id="ARBA00023242"/>
    </source>
</evidence>
<keyword evidence="5 6" id="KW-0539">Nucleus</keyword>
<accession>A0A0L0SUK4</accession>
<dbReference type="GO" id="GO:0003677">
    <property type="term" value="F:DNA binding"/>
    <property type="evidence" value="ECO:0007669"/>
    <property type="project" value="InterPro"/>
</dbReference>
<evidence type="ECO:0000256" key="3">
    <source>
        <dbReference type="ARBA" id="ARBA00018596"/>
    </source>
</evidence>
<feature type="domain" description="DNA polymerase alpha/delta/epsilon subunit B" evidence="8">
    <location>
        <begin position="353"/>
        <end position="558"/>
    </location>
</feature>
<dbReference type="PIRSF" id="PIRSF018300">
    <property type="entry name" value="DNA_pol_alph_2"/>
    <property type="match status" value="1"/>
</dbReference>
<protein>
    <recommendedName>
        <fullName evidence="3 6">DNA polymerase alpha subunit B</fullName>
    </recommendedName>
</protein>
<feature type="region of interest" description="Disordered" evidence="7">
    <location>
        <begin position="484"/>
        <end position="503"/>
    </location>
</feature>
<feature type="region of interest" description="Disordered" evidence="7">
    <location>
        <begin position="129"/>
        <end position="163"/>
    </location>
</feature>
<dbReference type="PANTHER" id="PTHR23061:SF12">
    <property type="entry name" value="DNA POLYMERASE ALPHA SUBUNIT B"/>
    <property type="match status" value="1"/>
</dbReference>
<dbReference type="InterPro" id="IPR007185">
    <property type="entry name" value="DNA_pol_a/d/e_bsu"/>
</dbReference>
<evidence type="ECO:0000259" key="8">
    <source>
        <dbReference type="Pfam" id="PF04042"/>
    </source>
</evidence>
<dbReference type="OMA" id="RFMYDRT"/>
<evidence type="ECO:0000256" key="7">
    <source>
        <dbReference type="SAM" id="MobiDB-lite"/>
    </source>
</evidence>